<dbReference type="InterPro" id="IPR003494">
    <property type="entry name" value="SHS2_FtsA"/>
</dbReference>
<sequence length="361" mass="38500">MAMFGLSSKIKPLIGIDISSTAIKLIELSQLPVETAAAYRVECFAIEPLPPGALVEKKIADVDRVAATIRKAVASTGTRAKRAAVAVAGSAVITKVIAMAGTLGDAEMENQIQLEADQYIPYPLEEVNLDFQVVGPTKGNPSMVDVLLVASRQENVEDRVGALEAAGLTPAVVDVEAYAMENGCSLILAEDAQTGTETARTLAVADVGAATTTLHVMHEGQIVYTREQNFGGQQLLDEVQRRYSLSREVALGKILDGDVADGYETDVLGPFKEALAQQIGRALQFFYSGTSFNRVDRLLLAGRPASIPGIDVLMAERLKLPTAVANAFRHMSISPSVNTRELMREAPGMMVAVGLALRGFD</sequence>
<dbReference type="Gene3D" id="3.30.1490.300">
    <property type="match status" value="1"/>
</dbReference>
<dbReference type="NCBIfam" id="TIGR01175">
    <property type="entry name" value="pilM"/>
    <property type="match status" value="1"/>
</dbReference>
<dbReference type="eggNOG" id="COG4972">
    <property type="taxonomic scope" value="Bacteria"/>
</dbReference>
<dbReference type="PIRSF" id="PIRSF019169">
    <property type="entry name" value="PilM"/>
    <property type="match status" value="1"/>
</dbReference>
<dbReference type="SUPFAM" id="SSF53067">
    <property type="entry name" value="Actin-like ATPase domain"/>
    <property type="match status" value="2"/>
</dbReference>
<dbReference type="PANTHER" id="PTHR32432">
    <property type="entry name" value="CELL DIVISION PROTEIN FTSA-RELATED"/>
    <property type="match status" value="1"/>
</dbReference>
<keyword evidence="3" id="KW-1185">Reference proteome</keyword>
<accession>F9UC87</accession>
<feature type="domain" description="SHS2" evidence="1">
    <location>
        <begin position="13"/>
        <end position="184"/>
    </location>
</feature>
<dbReference type="AlphaFoldDB" id="F9UC87"/>
<evidence type="ECO:0000259" key="1">
    <source>
        <dbReference type="SMART" id="SM00842"/>
    </source>
</evidence>
<protein>
    <submittedName>
        <fullName evidence="2">Type IV pilus assembly protein PilM</fullName>
    </submittedName>
</protein>
<evidence type="ECO:0000313" key="3">
    <source>
        <dbReference type="Proteomes" id="UP000005459"/>
    </source>
</evidence>
<dbReference type="PANTHER" id="PTHR32432:SF3">
    <property type="entry name" value="ETHANOLAMINE UTILIZATION PROTEIN EUTJ"/>
    <property type="match status" value="1"/>
</dbReference>
<reference evidence="2 3" key="1">
    <citation type="submission" date="2011-06" db="EMBL/GenBank/DDBJ databases">
        <title>The draft genome of Thiocapsa marina 5811.</title>
        <authorList>
            <consortium name="US DOE Joint Genome Institute (JGI-PGF)"/>
            <person name="Lucas S."/>
            <person name="Han J."/>
            <person name="Cheng J.-F."/>
            <person name="Goodwin L."/>
            <person name="Pitluck S."/>
            <person name="Peters L."/>
            <person name="Land M.L."/>
            <person name="Hauser L."/>
            <person name="Vogl K."/>
            <person name="Liu Z."/>
            <person name="Imhoff J."/>
            <person name="Thiel V."/>
            <person name="Frigaard N.-U."/>
            <person name="Bryant D."/>
            <person name="Woyke T.J."/>
        </authorList>
    </citation>
    <scope>NUCLEOTIDE SEQUENCE [LARGE SCALE GENOMIC DNA]</scope>
    <source>
        <strain evidence="2 3">5811</strain>
    </source>
</reference>
<organism evidence="2 3">
    <name type="scientific">Thiocapsa marina 5811</name>
    <dbReference type="NCBI Taxonomy" id="768671"/>
    <lineage>
        <taxon>Bacteria</taxon>
        <taxon>Pseudomonadati</taxon>
        <taxon>Pseudomonadota</taxon>
        <taxon>Gammaproteobacteria</taxon>
        <taxon>Chromatiales</taxon>
        <taxon>Chromatiaceae</taxon>
        <taxon>Thiocapsa</taxon>
    </lineage>
</organism>
<dbReference type="Proteomes" id="UP000005459">
    <property type="component" value="Unassembled WGS sequence"/>
</dbReference>
<evidence type="ECO:0000313" key="2">
    <source>
        <dbReference type="EMBL" id="EGV18000.1"/>
    </source>
</evidence>
<dbReference type="GO" id="GO:0051301">
    <property type="term" value="P:cell division"/>
    <property type="evidence" value="ECO:0007669"/>
    <property type="project" value="InterPro"/>
</dbReference>
<proteinExistence type="predicted"/>
<dbReference type="STRING" id="768671.ThimaDRAFT_2539"/>
<dbReference type="SMART" id="SM00842">
    <property type="entry name" value="FtsA"/>
    <property type="match status" value="1"/>
</dbReference>
<dbReference type="InterPro" id="IPR050696">
    <property type="entry name" value="FtsA/MreB"/>
</dbReference>
<name>F9UC87_9GAMM</name>
<dbReference type="CDD" id="cd24049">
    <property type="entry name" value="ASKHA_NBD_PilM"/>
    <property type="match status" value="1"/>
</dbReference>
<gene>
    <name evidence="2" type="ORF">ThimaDRAFT_2539</name>
</gene>
<dbReference type="Pfam" id="PF11104">
    <property type="entry name" value="PilM_2"/>
    <property type="match status" value="1"/>
</dbReference>
<dbReference type="InterPro" id="IPR043129">
    <property type="entry name" value="ATPase_NBD"/>
</dbReference>
<dbReference type="Gene3D" id="3.30.420.40">
    <property type="match status" value="2"/>
</dbReference>
<dbReference type="EMBL" id="AFWV01000008">
    <property type="protein sequence ID" value="EGV18000.1"/>
    <property type="molecule type" value="Genomic_DNA"/>
</dbReference>
<dbReference type="InterPro" id="IPR005883">
    <property type="entry name" value="PilM"/>
</dbReference>
<dbReference type="PATRIC" id="fig|768671.3.peg.2689"/>